<dbReference type="InterPro" id="IPR036404">
    <property type="entry name" value="Jacalin-like_lectin_dom_sf"/>
</dbReference>
<accession>A0ABX2FFH3</accession>
<evidence type="ECO:0000313" key="3">
    <source>
        <dbReference type="EMBL" id="NRN69884.1"/>
    </source>
</evidence>
<dbReference type="InterPro" id="IPR001229">
    <property type="entry name" value="Jacalin-like_lectin_dom"/>
</dbReference>
<dbReference type="SUPFAM" id="SSF51101">
    <property type="entry name" value="Mannose-binding lectins"/>
    <property type="match status" value="1"/>
</dbReference>
<gene>
    <name evidence="3" type="ORF">GC106_71450</name>
</gene>
<sequence>MPDEPDPVLPPAEPEGGPYAREAAFLSTRLIPAQPEESPPQPLIADAEEPGAEEVVTLAADQVPPDFRTRRLNEFRAIQQPRPAVRDDAGMPLAPVEPPLENWVPIGPSVVRQGQSGAQAATSGRTPGIAVAPGGRRVYIGAANGGVWRSDDAGRTWESMMDGFDLDAVQQGRSDSLSIGAIALDPGDPDRLFVGTGEGAAAMFFGVGPVVTADGGRTWRTEPVAPDSDPLAGSAFYALAVDPKHTNRVVAATHAGLYCREPDSERSADGKPGFQWVQKKKGTGYWRQGPTWTSVVAAASDSGTTFFAAARWTENGVDKGEVYRSFDGDTWVAVGTDFPAGDIGRIGLGVQAGNPMVVYALVEKRSNHHFRGVYRLDIANGNWLGITEATEPRLLPELFGPPNSLVGQGSYDLAIAVDPGNVNRIYLGGSIKASNGDWSASVYRCEVTPSEKSVSLKATYIGNSAHGDIHTLVFTPGDSDQLWMGCDGGVFVNESPITKDDAFESRNTGLATLTVNYVGQHPLEDAVVLAGTQDNGAVRYTGEEAWLYSAGGDCGYAVVNWADPYKMLATYVRGGVRLTTDGGRRYSYTSVDVPLADKEPCEFYAPLTGAPRNPDAPAEADLVAFGSDRPWISSEFGANWKSIPADDRTDALNGTILSLAFASAKTLHVGTRNGGVYRFDHEGGSWRRTRLDTSGAPGPRPPVRPVTAIAVDPWDPTGTSIFIALGAYQDYRHVWRFNGSAWSSASGPVETPITSFFGSISSDGTQSYVASIGFTAGERYGSTGNGIAFDDADATKAAGPLTKLTVRHGDIVDCIQATYGTTVLPAHGGTGGSATDIPIQADDPLVEIWGFTGSWFGREHVLQLSLRTRSGTVHGPFGTRKYASSYRRFRYAVKPSPGRLLDVHTSALVADPSCPGRLFAGADIGVWVTEDHGATWRPYSEGLPDAAVLDLALHKERRLLRASTHGRGVWERRIDSPSAAPVELFVRDTQLDQGRFPTVDDGKLDPTVQNQPVNPSRGPDIKVDGGRLLPKEIDFHQFVDKLADPAGPLSFRRGSPDVTRVFVQVHNRGVKQASDVRVWLLAANATTAIPALPAGFESSILTSPVSFAGWSVSGPVVLNGLKVGVPRIAAFELTADQLPGSLAGTGPRKLCLLALVHHADDRFTNGTSDATRLSLADRKAAFKIYDVELA</sequence>
<organism evidence="3 4">
    <name type="scientific">Kibdelosporangium persicum</name>
    <dbReference type="NCBI Taxonomy" id="2698649"/>
    <lineage>
        <taxon>Bacteria</taxon>
        <taxon>Bacillati</taxon>
        <taxon>Actinomycetota</taxon>
        <taxon>Actinomycetes</taxon>
        <taxon>Pseudonocardiales</taxon>
        <taxon>Pseudonocardiaceae</taxon>
        <taxon>Kibdelosporangium</taxon>
    </lineage>
</organism>
<proteinExistence type="predicted"/>
<dbReference type="InterPro" id="IPR052025">
    <property type="entry name" value="Xyloglucanase_GH74"/>
</dbReference>
<dbReference type="PANTHER" id="PTHR43739">
    <property type="entry name" value="XYLOGLUCANASE (EUROFUNG)"/>
    <property type="match status" value="1"/>
</dbReference>
<protein>
    <recommendedName>
        <fullName evidence="2">Jacalin-type lectin domain-containing protein</fullName>
    </recommendedName>
</protein>
<evidence type="ECO:0000259" key="2">
    <source>
        <dbReference type="Pfam" id="PF01419"/>
    </source>
</evidence>
<feature type="region of interest" description="Disordered" evidence="1">
    <location>
        <begin position="996"/>
        <end position="1021"/>
    </location>
</feature>
<dbReference type="EMBL" id="JAAATY010000032">
    <property type="protein sequence ID" value="NRN69884.1"/>
    <property type="molecule type" value="Genomic_DNA"/>
</dbReference>
<dbReference type="Gene3D" id="2.100.10.30">
    <property type="entry name" value="Jacalin-like lectin domain"/>
    <property type="match status" value="1"/>
</dbReference>
<dbReference type="SUPFAM" id="SSF110296">
    <property type="entry name" value="Oligoxyloglucan reducing end-specific cellobiohydrolase"/>
    <property type="match status" value="2"/>
</dbReference>
<dbReference type="Pfam" id="PF01419">
    <property type="entry name" value="Jacalin"/>
    <property type="match status" value="1"/>
</dbReference>
<dbReference type="InterPro" id="IPR015943">
    <property type="entry name" value="WD40/YVTN_repeat-like_dom_sf"/>
</dbReference>
<dbReference type="Proteomes" id="UP000763557">
    <property type="component" value="Unassembled WGS sequence"/>
</dbReference>
<evidence type="ECO:0000313" key="4">
    <source>
        <dbReference type="Proteomes" id="UP000763557"/>
    </source>
</evidence>
<evidence type="ECO:0000256" key="1">
    <source>
        <dbReference type="SAM" id="MobiDB-lite"/>
    </source>
</evidence>
<comment type="caution">
    <text evidence="3">The sequence shown here is derived from an EMBL/GenBank/DDBJ whole genome shotgun (WGS) entry which is preliminary data.</text>
</comment>
<keyword evidence="4" id="KW-1185">Reference proteome</keyword>
<dbReference type="RefSeq" id="WP_173140564.1">
    <property type="nucleotide sequence ID" value="NZ_CBCSGW010000134.1"/>
</dbReference>
<reference evidence="3 4" key="1">
    <citation type="submission" date="2020-01" db="EMBL/GenBank/DDBJ databases">
        <title>Kibdelosporangium persica a novel Actinomycetes from a hot desert in Iran.</title>
        <authorList>
            <person name="Safaei N."/>
            <person name="Zaburannyi N."/>
            <person name="Mueller R."/>
            <person name="Wink J."/>
        </authorList>
    </citation>
    <scope>NUCLEOTIDE SEQUENCE [LARGE SCALE GENOMIC DNA]</scope>
    <source>
        <strain evidence="3 4">4NS15</strain>
    </source>
</reference>
<feature type="domain" description="Jacalin-type lectin" evidence="2">
    <location>
        <begin position="780"/>
        <end position="883"/>
    </location>
</feature>
<name>A0ABX2FFH3_9PSEU</name>
<dbReference type="Gene3D" id="2.130.10.10">
    <property type="entry name" value="YVTN repeat-like/Quinoprotein amine dehydrogenase"/>
    <property type="match status" value="2"/>
</dbReference>
<dbReference type="PANTHER" id="PTHR43739:SF5">
    <property type="entry name" value="EXO-ALPHA-SIALIDASE"/>
    <property type="match status" value="1"/>
</dbReference>